<feature type="transmembrane region" description="Helical" evidence="1">
    <location>
        <begin position="196"/>
        <end position="218"/>
    </location>
</feature>
<proteinExistence type="predicted"/>
<evidence type="ECO:0000313" key="2">
    <source>
        <dbReference type="EMBL" id="QTA37265.1"/>
    </source>
</evidence>
<protein>
    <recommendedName>
        <fullName evidence="4">DUF4203 domain-containing protein</fullName>
    </recommendedName>
</protein>
<feature type="transmembrane region" description="Helical" evidence="1">
    <location>
        <begin position="132"/>
        <end position="152"/>
    </location>
</feature>
<accession>A0ABX7S687</accession>
<feature type="transmembrane region" description="Helical" evidence="1">
    <location>
        <begin position="159"/>
        <end position="184"/>
    </location>
</feature>
<sequence>MNVSESLNVSDLLTYLKPLVDYWFYTLPVAFFLWVAANYVEKFAIALIGFIAGINFIFPFLMEKFPQLDQWLTTDVSKQVAMVILGILVAAIIYALYRAFVFIAGFLILGIIGYYVIDFVVRYFSISFPAESGYFIFGGAILFGIIGGFFAARKSTEIVSILSIIVGSAVISSTIIAVIIKYIIKSEDFEKTFSQPVYSSIFVGLLLVFIILGFVINFGKRKGKERG</sequence>
<organism evidence="2 3">
    <name type="scientific">Thermosipho ferrireducens</name>
    <dbReference type="NCBI Taxonomy" id="2571116"/>
    <lineage>
        <taxon>Bacteria</taxon>
        <taxon>Thermotogati</taxon>
        <taxon>Thermotogota</taxon>
        <taxon>Thermotogae</taxon>
        <taxon>Thermotogales</taxon>
        <taxon>Fervidobacteriaceae</taxon>
        <taxon>Thermosipho</taxon>
    </lineage>
</organism>
<evidence type="ECO:0000313" key="3">
    <source>
        <dbReference type="Proteomes" id="UP000671862"/>
    </source>
</evidence>
<reference evidence="2 3" key="1">
    <citation type="submission" date="2021-03" db="EMBL/GenBank/DDBJ databases">
        <title>Thermosipho ferrireducens sp.nov., an anaerobic thermophilic iron-reducing bacterium isolated from a deep-sea hydrothermal sulfide deposits.</title>
        <authorList>
            <person name="Zeng X."/>
            <person name="Chen Y."/>
            <person name="Shao Z."/>
        </authorList>
    </citation>
    <scope>NUCLEOTIDE SEQUENCE [LARGE SCALE GENOMIC DNA]</scope>
    <source>
        <strain evidence="2 3">JL129W03</strain>
    </source>
</reference>
<feature type="transmembrane region" description="Helical" evidence="1">
    <location>
        <begin position="104"/>
        <end position="126"/>
    </location>
</feature>
<evidence type="ECO:0008006" key="4">
    <source>
        <dbReference type="Google" id="ProtNLM"/>
    </source>
</evidence>
<dbReference type="EMBL" id="CP071446">
    <property type="protein sequence ID" value="QTA37265.1"/>
    <property type="molecule type" value="Genomic_DNA"/>
</dbReference>
<dbReference type="Proteomes" id="UP000671862">
    <property type="component" value="Chromosome"/>
</dbReference>
<dbReference type="RefSeq" id="WP_207565990.1">
    <property type="nucleotide sequence ID" value="NZ_CP071446.1"/>
</dbReference>
<keyword evidence="1" id="KW-0472">Membrane</keyword>
<evidence type="ECO:0000256" key="1">
    <source>
        <dbReference type="SAM" id="Phobius"/>
    </source>
</evidence>
<keyword evidence="3" id="KW-1185">Reference proteome</keyword>
<name>A0ABX7S687_9BACT</name>
<gene>
    <name evidence="2" type="ORF">JYK00_05845</name>
</gene>
<feature type="transmembrane region" description="Helical" evidence="1">
    <location>
        <begin position="43"/>
        <end position="60"/>
    </location>
</feature>
<feature type="transmembrane region" description="Helical" evidence="1">
    <location>
        <begin position="80"/>
        <end position="97"/>
    </location>
</feature>
<keyword evidence="1" id="KW-1133">Transmembrane helix</keyword>
<feature type="transmembrane region" description="Helical" evidence="1">
    <location>
        <begin position="20"/>
        <end position="36"/>
    </location>
</feature>
<keyword evidence="1" id="KW-0812">Transmembrane</keyword>